<dbReference type="Proteomes" id="UP000179807">
    <property type="component" value="Unassembled WGS sequence"/>
</dbReference>
<dbReference type="GO" id="GO:0005773">
    <property type="term" value="C:vacuole"/>
    <property type="evidence" value="ECO:0007669"/>
    <property type="project" value="GOC"/>
</dbReference>
<reference evidence="3" key="1">
    <citation type="submission" date="2016-10" db="EMBL/GenBank/DDBJ databases">
        <authorList>
            <person name="Benchimol M."/>
            <person name="Almeida L.G."/>
            <person name="Vasconcelos A.T."/>
            <person name="Perreira-Neves A."/>
            <person name="Rosa I.A."/>
            <person name="Tasca T."/>
            <person name="Bogo M.R."/>
            <person name="de Souza W."/>
        </authorList>
    </citation>
    <scope>NUCLEOTIDE SEQUENCE [LARGE SCALE GENOMIC DNA]</scope>
    <source>
        <strain evidence="3">K</strain>
    </source>
</reference>
<name>A0A1J4JPU0_9EUKA</name>
<organism evidence="3 4">
    <name type="scientific">Tritrichomonas foetus</name>
    <dbReference type="NCBI Taxonomy" id="1144522"/>
    <lineage>
        <taxon>Eukaryota</taxon>
        <taxon>Metamonada</taxon>
        <taxon>Parabasalia</taxon>
        <taxon>Tritrichomonadida</taxon>
        <taxon>Tritrichomonadidae</taxon>
        <taxon>Tritrichomonas</taxon>
    </lineage>
</organism>
<evidence type="ECO:0000313" key="4">
    <source>
        <dbReference type="Proteomes" id="UP000179807"/>
    </source>
</evidence>
<evidence type="ECO:0000256" key="1">
    <source>
        <dbReference type="ARBA" id="ARBA00009941"/>
    </source>
</evidence>
<dbReference type="GO" id="GO:0006624">
    <property type="term" value="P:vacuolar protein processing"/>
    <property type="evidence" value="ECO:0007669"/>
    <property type="project" value="TreeGrafter"/>
</dbReference>
<evidence type="ECO:0008006" key="5">
    <source>
        <dbReference type="Google" id="ProtNLM"/>
    </source>
</evidence>
<keyword evidence="2" id="KW-0732">Signal</keyword>
<feature type="chain" id="PRO_5013357621" description="Legumain" evidence="2">
    <location>
        <begin position="16"/>
        <end position="191"/>
    </location>
</feature>
<sequence length="191" mass="21785">MFSLFLALVACDNWAVIFTGSSDYGNYRHTADSFYQYYLLVEGGIPKDHIILMNYNDWSYARYNPFPGQIFRNLEHDPNVYPGGDSIDYKECQVTAKNFYNVLKGDTVNGRALQSNENDNVFVFFDDHGGDGVLGVPEPCGFDIYADELAEALQYMYDNKMYKKLFFPITACYAGSVARVLDGIPNLYIHY</sequence>
<dbReference type="RefSeq" id="XP_068354311.1">
    <property type="nucleotide sequence ID" value="XM_068508320.1"/>
</dbReference>
<dbReference type="AlphaFoldDB" id="A0A1J4JPU0"/>
<protein>
    <recommendedName>
        <fullName evidence="5">Legumain</fullName>
    </recommendedName>
</protein>
<dbReference type="GO" id="GO:0051603">
    <property type="term" value="P:proteolysis involved in protein catabolic process"/>
    <property type="evidence" value="ECO:0007669"/>
    <property type="project" value="TreeGrafter"/>
</dbReference>
<dbReference type="Pfam" id="PF01650">
    <property type="entry name" value="Peptidase_C13"/>
    <property type="match status" value="1"/>
</dbReference>
<dbReference type="EMBL" id="MLAK01000925">
    <property type="protein sequence ID" value="OHT01175.1"/>
    <property type="molecule type" value="Genomic_DNA"/>
</dbReference>
<feature type="signal peptide" evidence="2">
    <location>
        <begin position="1"/>
        <end position="15"/>
    </location>
</feature>
<gene>
    <name evidence="3" type="ORF">TRFO_32117</name>
</gene>
<dbReference type="GeneID" id="94843024"/>
<evidence type="ECO:0000256" key="2">
    <source>
        <dbReference type="SAM" id="SignalP"/>
    </source>
</evidence>
<comment type="caution">
    <text evidence="3">The sequence shown here is derived from an EMBL/GenBank/DDBJ whole genome shotgun (WGS) entry which is preliminary data.</text>
</comment>
<dbReference type="Gene3D" id="3.40.50.1460">
    <property type="match status" value="1"/>
</dbReference>
<accession>A0A1J4JPU0</accession>
<dbReference type="PRINTS" id="PR00776">
    <property type="entry name" value="HEMOGLOBNASE"/>
</dbReference>
<keyword evidence="4" id="KW-1185">Reference proteome</keyword>
<proteinExistence type="inferred from homology"/>
<evidence type="ECO:0000313" key="3">
    <source>
        <dbReference type="EMBL" id="OHT01175.1"/>
    </source>
</evidence>
<dbReference type="InterPro" id="IPR001096">
    <property type="entry name" value="Peptidase_C13"/>
</dbReference>
<dbReference type="OrthoDB" id="192611at2759"/>
<dbReference type="PANTHER" id="PTHR12000:SF42">
    <property type="entry name" value="LEGUMAIN"/>
    <property type="match status" value="1"/>
</dbReference>
<dbReference type="GO" id="GO:0004197">
    <property type="term" value="F:cysteine-type endopeptidase activity"/>
    <property type="evidence" value="ECO:0007669"/>
    <property type="project" value="TreeGrafter"/>
</dbReference>
<dbReference type="VEuPathDB" id="TrichDB:TRFO_32117"/>
<dbReference type="PANTHER" id="PTHR12000">
    <property type="entry name" value="HEMOGLOBINASE FAMILY MEMBER"/>
    <property type="match status" value="1"/>
</dbReference>
<comment type="similarity">
    <text evidence="1">Belongs to the peptidase C13 family.</text>
</comment>